<dbReference type="EMBL" id="WAIE01000001">
    <property type="protein sequence ID" value="KAB1443399.1"/>
    <property type="molecule type" value="Genomic_DNA"/>
</dbReference>
<protein>
    <recommendedName>
        <fullName evidence="3">DUF1643 domain-containing protein</fullName>
    </recommendedName>
</protein>
<dbReference type="AlphaFoldDB" id="A0A6N6N7R5"/>
<keyword evidence="2" id="KW-1185">Reference proteome</keyword>
<sequence length="229" mass="26018">MMIKRFYENSNHQLGWRFLNGSKNSLKNPLVALITLNPGGKTIPEGHSWESCENGSSYLVEKWKGSAKPGQANLQRQIQLLFEKIIAKGALSIDRDQLIEQSLCGYFVPFRSPRLIDLADKKQTFIFAEHLWGKVLSHVKPRLFVCIDPETHKRVSSLISSAYKAPKISTKTFQTNWGKITATLDRFGTEAPVHLLRLPHLSTFKLFTSDQCQDQLDLIFEEACSVLKN</sequence>
<evidence type="ECO:0008006" key="3">
    <source>
        <dbReference type="Google" id="ProtNLM"/>
    </source>
</evidence>
<dbReference type="Proteomes" id="UP000438699">
    <property type="component" value="Unassembled WGS sequence"/>
</dbReference>
<evidence type="ECO:0000313" key="2">
    <source>
        <dbReference type="Proteomes" id="UP000438699"/>
    </source>
</evidence>
<gene>
    <name evidence="1" type="ORF">F8A88_03840</name>
</gene>
<dbReference type="RefSeq" id="WP_151149770.1">
    <property type="nucleotide sequence ID" value="NZ_WAIE01000001.1"/>
</dbReference>
<accession>A0A6N6N7R5</accession>
<organism evidence="1 2">
    <name type="scientific">Pseudodesulfovibrio senegalensis</name>
    <dbReference type="NCBI Taxonomy" id="1721087"/>
    <lineage>
        <taxon>Bacteria</taxon>
        <taxon>Pseudomonadati</taxon>
        <taxon>Thermodesulfobacteriota</taxon>
        <taxon>Desulfovibrionia</taxon>
        <taxon>Desulfovibrionales</taxon>
        <taxon>Desulfovibrionaceae</taxon>
    </lineage>
</organism>
<dbReference type="OrthoDB" id="7605307at2"/>
<comment type="caution">
    <text evidence="1">The sequence shown here is derived from an EMBL/GenBank/DDBJ whole genome shotgun (WGS) entry which is preliminary data.</text>
</comment>
<name>A0A6N6N7R5_9BACT</name>
<proteinExistence type="predicted"/>
<evidence type="ECO:0000313" key="1">
    <source>
        <dbReference type="EMBL" id="KAB1443399.1"/>
    </source>
</evidence>
<reference evidence="1 2" key="1">
    <citation type="journal article" date="2017" name="Int. J. Syst. Evol. Microbiol.">
        <title>Desulfovibrio senegalensis sp. nov., a mesophilic sulfate reducer isolated from marine sediment.</title>
        <authorList>
            <person name="Thioye A."/>
            <person name="Gam Z.B.A."/>
            <person name="Mbengue M."/>
            <person name="Cayol J.L."/>
            <person name="Joseph-Bartoli M."/>
            <person name="Toure-Kane C."/>
            <person name="Labat M."/>
        </authorList>
    </citation>
    <scope>NUCLEOTIDE SEQUENCE [LARGE SCALE GENOMIC DNA]</scope>
    <source>
        <strain evidence="1 2">DSM 101509</strain>
    </source>
</reference>